<proteinExistence type="predicted"/>
<gene>
    <name evidence="2" type="ORF">GIW81_01505</name>
</gene>
<evidence type="ECO:0000313" key="3">
    <source>
        <dbReference type="Proteomes" id="UP000440694"/>
    </source>
</evidence>
<feature type="signal peptide" evidence="1">
    <location>
        <begin position="1"/>
        <end position="23"/>
    </location>
</feature>
<comment type="caution">
    <text evidence="2">The sequence shown here is derived from an EMBL/GenBank/DDBJ whole genome shotgun (WGS) entry which is preliminary data.</text>
</comment>
<reference evidence="2 3" key="1">
    <citation type="submission" date="2019-11" db="EMBL/GenBank/DDBJ databases">
        <title>Identification of a novel strain.</title>
        <authorList>
            <person name="Xu Q."/>
            <person name="Wang G."/>
        </authorList>
    </citation>
    <scope>NUCLEOTIDE SEQUENCE [LARGE SCALE GENOMIC DNA]</scope>
    <source>
        <strain evidence="3">xq</strain>
    </source>
</reference>
<feature type="chain" id="PRO_5026219908" description="Secreted protein" evidence="1">
    <location>
        <begin position="24"/>
        <end position="219"/>
    </location>
</feature>
<dbReference type="EMBL" id="WMBQ01000001">
    <property type="protein sequence ID" value="MTD93004.1"/>
    <property type="molecule type" value="Genomic_DNA"/>
</dbReference>
<keyword evidence="1" id="KW-0732">Signal</keyword>
<dbReference type="RefSeq" id="WP_154737585.1">
    <property type="nucleotide sequence ID" value="NZ_WMBQ01000001.1"/>
</dbReference>
<evidence type="ECO:0008006" key="4">
    <source>
        <dbReference type="Google" id="ProtNLM"/>
    </source>
</evidence>
<evidence type="ECO:0000256" key="1">
    <source>
        <dbReference type="SAM" id="SignalP"/>
    </source>
</evidence>
<accession>A0A6I3KDR3</accession>
<organism evidence="2 3">
    <name type="scientific">Hyphomicrobium album</name>
    <dbReference type="NCBI Taxonomy" id="2665159"/>
    <lineage>
        <taxon>Bacteria</taxon>
        <taxon>Pseudomonadati</taxon>
        <taxon>Pseudomonadota</taxon>
        <taxon>Alphaproteobacteria</taxon>
        <taxon>Hyphomicrobiales</taxon>
        <taxon>Hyphomicrobiaceae</taxon>
        <taxon>Hyphomicrobium</taxon>
    </lineage>
</organism>
<protein>
    <recommendedName>
        <fullName evidence="4">Secreted protein</fullName>
    </recommendedName>
</protein>
<evidence type="ECO:0000313" key="2">
    <source>
        <dbReference type="EMBL" id="MTD93004.1"/>
    </source>
</evidence>
<keyword evidence="3" id="KW-1185">Reference proteome</keyword>
<sequence length="219" mass="23864">MRRLFVVLCLADALLQVGGFATSAEEVECTRYVAAVGKIVRVPCDDGGAPGAGAQSDRTPAMHFTPAELDKVAPLRSQLTQLADALRSAEGDRVFRDSFCTAVSMAQLVQGTRSRRERKKLFDETIVMQAKLGDRGRLLSAALTKPVTDPLLDTAVNEASGSRLRHTPEGMSFISVRDRFQLNCSCLRDRRPPKRLVCCDNCGLGELKARLQADQTGAR</sequence>
<dbReference type="Proteomes" id="UP000440694">
    <property type="component" value="Unassembled WGS sequence"/>
</dbReference>
<dbReference type="AlphaFoldDB" id="A0A6I3KDR3"/>
<name>A0A6I3KDR3_9HYPH</name>